<dbReference type="InterPro" id="IPR035906">
    <property type="entry name" value="MetI-like_sf"/>
</dbReference>
<evidence type="ECO:0000256" key="7">
    <source>
        <dbReference type="SAM" id="Phobius"/>
    </source>
</evidence>
<gene>
    <name evidence="9" type="primary">cysW</name>
    <name evidence="9" type="ORF">SCFA_3530002</name>
</gene>
<dbReference type="PROSITE" id="PS50928">
    <property type="entry name" value="ABC_TM1"/>
    <property type="match status" value="1"/>
</dbReference>
<keyword evidence="6 7" id="KW-0472">Membrane</keyword>
<dbReference type="Pfam" id="PF00528">
    <property type="entry name" value="BPD_transp_1"/>
    <property type="match status" value="1"/>
</dbReference>
<accession>A0A485M2W0</accession>
<feature type="transmembrane region" description="Helical" evidence="7">
    <location>
        <begin position="122"/>
        <end position="141"/>
    </location>
</feature>
<dbReference type="CDD" id="cd06261">
    <property type="entry name" value="TM_PBP2"/>
    <property type="match status" value="1"/>
</dbReference>
<dbReference type="EMBL" id="CAADRN010000283">
    <property type="protein sequence ID" value="VFU17108.1"/>
    <property type="molecule type" value="Genomic_DNA"/>
</dbReference>
<keyword evidence="2" id="KW-0813">Transport</keyword>
<dbReference type="GO" id="GO:0005886">
    <property type="term" value="C:plasma membrane"/>
    <property type="evidence" value="ECO:0007669"/>
    <property type="project" value="TreeGrafter"/>
</dbReference>
<evidence type="ECO:0000256" key="1">
    <source>
        <dbReference type="ARBA" id="ARBA00004141"/>
    </source>
</evidence>
<dbReference type="SUPFAM" id="SSF161098">
    <property type="entry name" value="MetI-like"/>
    <property type="match status" value="1"/>
</dbReference>
<evidence type="ECO:0000256" key="6">
    <source>
        <dbReference type="ARBA" id="ARBA00023136"/>
    </source>
</evidence>
<dbReference type="InterPro" id="IPR000515">
    <property type="entry name" value="MetI-like"/>
</dbReference>
<evidence type="ECO:0000313" key="9">
    <source>
        <dbReference type="EMBL" id="VFU17108.1"/>
    </source>
</evidence>
<dbReference type="PANTHER" id="PTHR30406:SF8">
    <property type="entry name" value="SULFATE TRANSPORT SYSTEM PERMEASE PROTEIN CYST"/>
    <property type="match status" value="1"/>
</dbReference>
<feature type="domain" description="ABC transmembrane type-1" evidence="8">
    <location>
        <begin position="77"/>
        <end position="278"/>
    </location>
</feature>
<reference evidence="9" key="1">
    <citation type="submission" date="2019-03" db="EMBL/GenBank/DDBJ databases">
        <authorList>
            <person name="Hao L."/>
        </authorList>
    </citation>
    <scope>NUCLEOTIDE SEQUENCE</scope>
</reference>
<dbReference type="PANTHER" id="PTHR30406">
    <property type="entry name" value="SULFATE TRANSPORT SYSTEM PERMEASE PROTEIN"/>
    <property type="match status" value="1"/>
</dbReference>
<dbReference type="NCBIfam" id="TIGR01581">
    <property type="entry name" value="Mo_ABC_porter"/>
    <property type="match status" value="1"/>
</dbReference>
<evidence type="ECO:0000256" key="5">
    <source>
        <dbReference type="ARBA" id="ARBA00023032"/>
    </source>
</evidence>
<evidence type="ECO:0000259" key="8">
    <source>
        <dbReference type="PROSITE" id="PS50928"/>
    </source>
</evidence>
<feature type="transmembrane region" description="Helical" evidence="7">
    <location>
        <begin position="36"/>
        <end position="59"/>
    </location>
</feature>
<dbReference type="InterPro" id="IPR005667">
    <property type="entry name" value="Sulph_transpt2"/>
</dbReference>
<evidence type="ECO:0000256" key="4">
    <source>
        <dbReference type="ARBA" id="ARBA00022989"/>
    </source>
</evidence>
<dbReference type="GO" id="GO:0015419">
    <property type="term" value="F:ABC-type sulfate transporter activity"/>
    <property type="evidence" value="ECO:0007669"/>
    <property type="project" value="InterPro"/>
</dbReference>
<dbReference type="AlphaFoldDB" id="A0A485M2W0"/>
<protein>
    <submittedName>
        <fullName evidence="9">Sulfate transport system permease protein CysW</fullName>
    </submittedName>
</protein>
<feature type="transmembrane region" description="Helical" evidence="7">
    <location>
        <begin position="79"/>
        <end position="102"/>
    </location>
</feature>
<dbReference type="Gene3D" id="1.10.3720.10">
    <property type="entry name" value="MetI-like"/>
    <property type="match status" value="1"/>
</dbReference>
<feature type="transmembrane region" description="Helical" evidence="7">
    <location>
        <begin position="153"/>
        <end position="174"/>
    </location>
</feature>
<evidence type="ECO:0000256" key="3">
    <source>
        <dbReference type="ARBA" id="ARBA00022692"/>
    </source>
</evidence>
<sequence length="288" mass="31317">MKDLQCLQSTALKQNRVFAPAQTNPLKSMKINWLQLSFGLVFVVLTGFMAALIGGLFVYGKGDFLAVLRNPEFRFALLFTLWTSVTATLLAALIAIPAGYVLSRQRFPGKALIETLMDIPIVLPPLVSGVALLILLGPVLGEVLTRFSLDVVFSARGVVVAQCFIATPFAIRAFKQAFDSIDPRLEKVARTLGFSQGMVFLKVTLPLAKGCILSGLTMTWARALGEFGATAILAGITRMKTETLSVAIFLNMSIGDIQFAMSVSMIMLFLALLLMSLFKFFTSSEVSQ</sequence>
<name>A0A485M2W0_9ZZZZ</name>
<evidence type="ECO:0000256" key="2">
    <source>
        <dbReference type="ARBA" id="ARBA00022448"/>
    </source>
</evidence>
<keyword evidence="4 7" id="KW-1133">Transmembrane helix</keyword>
<organism evidence="9">
    <name type="scientific">anaerobic digester metagenome</name>
    <dbReference type="NCBI Taxonomy" id="1263854"/>
    <lineage>
        <taxon>unclassified sequences</taxon>
        <taxon>metagenomes</taxon>
        <taxon>ecological metagenomes</taxon>
    </lineage>
</organism>
<proteinExistence type="predicted"/>
<dbReference type="InterPro" id="IPR006469">
    <property type="entry name" value="NifC_ABC_porter"/>
</dbReference>
<feature type="transmembrane region" description="Helical" evidence="7">
    <location>
        <begin position="259"/>
        <end position="281"/>
    </location>
</feature>
<keyword evidence="3 7" id="KW-0812">Transmembrane</keyword>
<comment type="subcellular location">
    <subcellularLocation>
        <location evidence="1">Membrane</location>
        <topology evidence="1">Multi-pass membrane protein</topology>
    </subcellularLocation>
</comment>
<keyword evidence="5" id="KW-0764">Sulfate transport</keyword>